<comment type="caution">
    <text evidence="3">The sequence shown here is derived from an EMBL/GenBank/DDBJ whole genome shotgun (WGS) entry which is preliminary data.</text>
</comment>
<feature type="transmembrane region" description="Helical" evidence="1">
    <location>
        <begin position="46"/>
        <end position="63"/>
    </location>
</feature>
<organism evidence="3 4">
    <name type="scientific">Klebsiella pneumoniae</name>
    <dbReference type="NCBI Taxonomy" id="573"/>
    <lineage>
        <taxon>Bacteria</taxon>
        <taxon>Pseudomonadati</taxon>
        <taxon>Pseudomonadota</taxon>
        <taxon>Gammaproteobacteria</taxon>
        <taxon>Enterobacterales</taxon>
        <taxon>Enterobacteriaceae</taxon>
        <taxon>Klebsiella/Raoultella group</taxon>
        <taxon>Klebsiella</taxon>
        <taxon>Klebsiella pneumoniae complex</taxon>
    </lineage>
</organism>
<evidence type="ECO:0000256" key="1">
    <source>
        <dbReference type="SAM" id="Phobius"/>
    </source>
</evidence>
<evidence type="ECO:0000259" key="2">
    <source>
        <dbReference type="Pfam" id="PF18184"/>
    </source>
</evidence>
<dbReference type="AlphaFoldDB" id="A0A927DPJ6"/>
<evidence type="ECO:0000313" key="4">
    <source>
        <dbReference type="Proteomes" id="UP000639195"/>
    </source>
</evidence>
<protein>
    <recommendedName>
        <fullName evidence="2">SMODS and SLOG-associating 2TM effector domain-containing protein</fullName>
    </recommendedName>
</protein>
<name>A0A927DPJ6_KLEPN</name>
<gene>
    <name evidence="3" type="ORF">IE979_03385</name>
</gene>
<keyword evidence="1" id="KW-1133">Transmembrane helix</keyword>
<feature type="transmembrane region" description="Helical" evidence="1">
    <location>
        <begin position="20"/>
        <end position="40"/>
    </location>
</feature>
<evidence type="ECO:0000313" key="3">
    <source>
        <dbReference type="EMBL" id="MBD3715701.1"/>
    </source>
</evidence>
<accession>A0A927DPJ6</accession>
<dbReference type="InterPro" id="IPR041116">
    <property type="entry name" value="SLATT_3"/>
</dbReference>
<reference evidence="3" key="1">
    <citation type="submission" date="2020-07" db="EMBL/GenBank/DDBJ databases">
        <title>Clinical and genomic characterization of carbapenemase-producing Enterobacterales causing secondary infections during the COVID-19 crisis at a New York City hospital.</title>
        <authorList>
            <person name="Gomez-Simmonds A."/>
            <person name="Annavajhala M.K."/>
            <person name="Uhlemann A.-C."/>
        </authorList>
    </citation>
    <scope>NUCLEOTIDE SEQUENCE</scope>
    <source>
        <strain evidence="3">KP1827</strain>
    </source>
</reference>
<dbReference type="Proteomes" id="UP000639195">
    <property type="component" value="Unassembled WGS sequence"/>
</dbReference>
<dbReference type="EMBL" id="JACXSW010000009">
    <property type="protein sequence ID" value="MBD3715701.1"/>
    <property type="molecule type" value="Genomic_DNA"/>
</dbReference>
<proteinExistence type="predicted"/>
<sequence length="88" mass="10381">MKYPSLYDVTNKDLLISEKVFLLLRLEYCILILNSVNAFLTYEKHIVALVLFSMLMLMMVLKLKTSEQEWYKYRAITESIKLSHGSFP</sequence>
<dbReference type="Pfam" id="PF18184">
    <property type="entry name" value="SLATT_3"/>
    <property type="match status" value="1"/>
</dbReference>
<keyword evidence="1" id="KW-0472">Membrane</keyword>
<feature type="domain" description="SMODS and SLOG-associating 2TM effector" evidence="2">
    <location>
        <begin position="18"/>
        <end position="81"/>
    </location>
</feature>
<keyword evidence="1" id="KW-0812">Transmembrane</keyword>